<name>A0A3S3W4F4_9SPHI</name>
<gene>
    <name evidence="1" type="ORF">EPL05_21515</name>
</gene>
<accession>A0A3S3W4F4</accession>
<dbReference type="CDD" id="cd00077">
    <property type="entry name" value="HDc"/>
    <property type="match status" value="1"/>
</dbReference>
<proteinExistence type="predicted"/>
<sequence>MARAVLVTDAENYVRELLSTQLSPDMYFHNLRHTERVVNATIEIAQNSGLSKKETIIVQIAAWFHDTGYCYAYAGHEDSSIAIAATFLKQQGTDEKFIAKVSGCILATQIPQTPTNLMEEVLCDADLSHLSRADYPKRARLLRMEWAARLKKEYTDRDWFQSNISLLTRHTYFTPYGKTVLQQNKLNNIDVLLAGFPK</sequence>
<dbReference type="AlphaFoldDB" id="A0A3S3W4F4"/>
<evidence type="ECO:0000313" key="1">
    <source>
        <dbReference type="EMBL" id="RWY48157.1"/>
    </source>
</evidence>
<dbReference type="Gene3D" id="1.10.3210.10">
    <property type="entry name" value="Hypothetical protein af1432"/>
    <property type="match status" value="1"/>
</dbReference>
<dbReference type="Proteomes" id="UP000286701">
    <property type="component" value="Unassembled WGS sequence"/>
</dbReference>
<reference evidence="1 2" key="1">
    <citation type="submission" date="2019-01" db="EMBL/GenBank/DDBJ databases">
        <title>Mucilaginibacter antarcticum sp. nov., isolated from antarctic soil.</title>
        <authorList>
            <person name="Yan Y.-Q."/>
            <person name="Du Z.-J."/>
        </authorList>
    </citation>
    <scope>NUCLEOTIDE SEQUENCE [LARGE SCALE GENOMIC DNA]</scope>
    <source>
        <strain evidence="1 2">F01003</strain>
    </source>
</reference>
<comment type="caution">
    <text evidence="1">The sequence shown here is derived from an EMBL/GenBank/DDBJ whole genome shotgun (WGS) entry which is preliminary data.</text>
</comment>
<organism evidence="1 2">
    <name type="scientific">Mucilaginibacter gilvus</name>
    <dbReference type="NCBI Taxonomy" id="2305909"/>
    <lineage>
        <taxon>Bacteria</taxon>
        <taxon>Pseudomonadati</taxon>
        <taxon>Bacteroidota</taxon>
        <taxon>Sphingobacteriia</taxon>
        <taxon>Sphingobacteriales</taxon>
        <taxon>Sphingobacteriaceae</taxon>
        <taxon>Mucilaginibacter</taxon>
    </lineage>
</organism>
<dbReference type="InterPro" id="IPR009218">
    <property type="entry name" value="HD_phosphohydro"/>
</dbReference>
<dbReference type="SUPFAM" id="SSF109604">
    <property type="entry name" value="HD-domain/PDEase-like"/>
    <property type="match status" value="1"/>
</dbReference>
<keyword evidence="2" id="KW-1185">Reference proteome</keyword>
<evidence type="ECO:0000313" key="2">
    <source>
        <dbReference type="Proteomes" id="UP000286701"/>
    </source>
</evidence>
<dbReference type="RefSeq" id="WP_128536050.1">
    <property type="nucleotide sequence ID" value="NZ_SBIW01000012.1"/>
</dbReference>
<dbReference type="EMBL" id="SBIW01000012">
    <property type="protein sequence ID" value="RWY48157.1"/>
    <property type="molecule type" value="Genomic_DNA"/>
</dbReference>
<protein>
    <recommendedName>
        <fullName evidence="3">HD domain-containing protein</fullName>
    </recommendedName>
</protein>
<dbReference type="PANTHER" id="PTHR21174:SF0">
    <property type="entry name" value="HD PHOSPHOHYDROLASE FAMILY PROTEIN-RELATED"/>
    <property type="match status" value="1"/>
</dbReference>
<dbReference type="PANTHER" id="PTHR21174">
    <property type="match status" value="1"/>
</dbReference>
<dbReference type="InterPro" id="IPR003607">
    <property type="entry name" value="HD/PDEase_dom"/>
</dbReference>
<evidence type="ECO:0008006" key="3">
    <source>
        <dbReference type="Google" id="ProtNLM"/>
    </source>
</evidence>
<dbReference type="OrthoDB" id="5728337at2"/>